<reference evidence="4" key="1">
    <citation type="submission" date="2022-05" db="EMBL/GenBank/DDBJ databases">
        <title>The Musa troglodytarum L. genome provides insights into the mechanism of non-climacteric behaviour and enrichment of carotenoids.</title>
        <authorList>
            <person name="Wang J."/>
        </authorList>
    </citation>
    <scope>NUCLEOTIDE SEQUENCE</scope>
    <source>
        <tissue evidence="4">Leaf</tissue>
    </source>
</reference>
<keyword evidence="1" id="KW-0694">RNA-binding</keyword>
<dbReference type="InterPro" id="IPR012677">
    <property type="entry name" value="Nucleotide-bd_a/b_plait_sf"/>
</dbReference>
<dbReference type="InterPro" id="IPR000504">
    <property type="entry name" value="RRM_dom"/>
</dbReference>
<feature type="compositionally biased region" description="Basic residues" evidence="2">
    <location>
        <begin position="347"/>
        <end position="356"/>
    </location>
</feature>
<evidence type="ECO:0000313" key="4">
    <source>
        <dbReference type="EMBL" id="URD72340.1"/>
    </source>
</evidence>
<accession>A0A9E7E897</accession>
<feature type="region of interest" description="Disordered" evidence="2">
    <location>
        <begin position="74"/>
        <end position="100"/>
    </location>
</feature>
<keyword evidence="5" id="KW-1185">Reference proteome</keyword>
<dbReference type="Gene3D" id="3.30.70.330">
    <property type="match status" value="1"/>
</dbReference>
<dbReference type="SUPFAM" id="SSF54928">
    <property type="entry name" value="RNA-binding domain, RBD"/>
    <property type="match status" value="1"/>
</dbReference>
<dbReference type="GO" id="GO:0003723">
    <property type="term" value="F:RNA binding"/>
    <property type="evidence" value="ECO:0007669"/>
    <property type="project" value="UniProtKB-UniRule"/>
</dbReference>
<dbReference type="Proteomes" id="UP001055439">
    <property type="component" value="Chromosome 1"/>
</dbReference>
<name>A0A9E7E897_9LILI</name>
<feature type="region of interest" description="Disordered" evidence="2">
    <location>
        <begin position="325"/>
        <end position="356"/>
    </location>
</feature>
<dbReference type="InterPro" id="IPR035979">
    <property type="entry name" value="RBD_domain_sf"/>
</dbReference>
<evidence type="ECO:0000256" key="2">
    <source>
        <dbReference type="SAM" id="MobiDB-lite"/>
    </source>
</evidence>
<evidence type="ECO:0000313" key="5">
    <source>
        <dbReference type="Proteomes" id="UP001055439"/>
    </source>
</evidence>
<dbReference type="EMBL" id="CP097502">
    <property type="protein sequence ID" value="URD72340.1"/>
    <property type="molecule type" value="Genomic_DNA"/>
</dbReference>
<gene>
    <name evidence="4" type="ORF">MUK42_37303</name>
</gene>
<sequence length="356" mass="40096">MGFAFIYMNDERDAGNAIQALDRTEFGGQGRWLHVEWTKAHNSLVDRVFSVEYALHDDDDRRYGYSPERRRGYRSLARRDRDSAKHGSSPYNKPEHRGIPNYERAETLAHESYVLHQGRKENEIILHSVICAIADRVAQVLPFVVCTAIGFRASMNANKYGLTQKSDFKNTVTAVVNYSASCGYVLHEVLKVVDAVTCLFSSNLSKALEILRYSPKIICMHVGTSLSGLAAQDRACPLPAFDIIFLIKKRTKSDVKCVIIDIESIQQEAFAVILLHNSTKFCRGRHHFGDVIALAAATCSQSNSGRHCWSWSDLCCTKPPPKWRHTDGLQGGPQEDEKKTSKWSARGYRRSIRGVN</sequence>
<dbReference type="PROSITE" id="PS50102">
    <property type="entry name" value="RRM"/>
    <property type="match status" value="1"/>
</dbReference>
<dbReference type="AlphaFoldDB" id="A0A9E7E897"/>
<organism evidence="4 5">
    <name type="scientific">Musa troglodytarum</name>
    <name type="common">fe'i banana</name>
    <dbReference type="NCBI Taxonomy" id="320322"/>
    <lineage>
        <taxon>Eukaryota</taxon>
        <taxon>Viridiplantae</taxon>
        <taxon>Streptophyta</taxon>
        <taxon>Embryophyta</taxon>
        <taxon>Tracheophyta</taxon>
        <taxon>Spermatophyta</taxon>
        <taxon>Magnoliopsida</taxon>
        <taxon>Liliopsida</taxon>
        <taxon>Zingiberales</taxon>
        <taxon>Musaceae</taxon>
        <taxon>Musa</taxon>
    </lineage>
</organism>
<proteinExistence type="predicted"/>
<protein>
    <recommendedName>
        <fullName evidence="3">RRM domain-containing protein</fullName>
    </recommendedName>
</protein>
<evidence type="ECO:0000259" key="3">
    <source>
        <dbReference type="PROSITE" id="PS50102"/>
    </source>
</evidence>
<evidence type="ECO:0000256" key="1">
    <source>
        <dbReference type="PROSITE-ProRule" id="PRU00176"/>
    </source>
</evidence>
<feature type="domain" description="RRM" evidence="3">
    <location>
        <begin position="1"/>
        <end position="40"/>
    </location>
</feature>